<dbReference type="Proteomes" id="UP001364695">
    <property type="component" value="Unassembled WGS sequence"/>
</dbReference>
<gene>
    <name evidence="1" type="ORF">RV045_11510</name>
</gene>
<evidence type="ECO:0000313" key="2">
    <source>
        <dbReference type="Proteomes" id="UP001364695"/>
    </source>
</evidence>
<sequence>MMPRHRRLILGLLLQRVLLLVVALLALFAFLDATRVFAQVRPDGYSWLQALGQIGLRMPRHLYDGLPLAVLLGAVMALSHLAQTSQFTVLRAAGLAPRDLVRLLAGTGVALAALTWLWGDQVATRTDQAAQTQQDLRLGRRAATDAPPVWLRERWPAPGSPSSEPATLRFISARVRGSGELADVVIQAFDDQGRLRSTWRAAGAQIPPTASGHWTLMDARRTDFPPAGDAPTAPPLAEIRQARMDWPTQLDTALVLSALSPSYQMSSARLLEYGRHLRDAGQSDQPYSVALWNRIFYALGCGVLLLLALPFAYAPPRRNASGMALLAGTLLGVAYVLANSVAAQIGQIYQWNALASTAWPTLLALAGATLWLRRTWRLR</sequence>
<accession>A0ACC6P494</accession>
<proteinExistence type="predicted"/>
<dbReference type="EMBL" id="JAWDIE010000019">
    <property type="protein sequence ID" value="MEJ7139051.1"/>
    <property type="molecule type" value="Genomic_DNA"/>
</dbReference>
<protein>
    <submittedName>
        <fullName evidence="1">LptF/LptG family permease</fullName>
    </submittedName>
</protein>
<evidence type="ECO:0000313" key="1">
    <source>
        <dbReference type="EMBL" id="MEJ7139051.1"/>
    </source>
</evidence>
<name>A0ACC6P494_9BURK</name>
<keyword evidence="2" id="KW-1185">Reference proteome</keyword>
<reference evidence="1" key="1">
    <citation type="submission" date="2023-10" db="EMBL/GenBank/DDBJ databases">
        <title>Amphibacter perezi, gen. nov., sp. nov. a novel taxa of the family Comamonadaceae, class Betaproteobacteria isolated from the skin microbiota of Pelophylax perezi from different populations.</title>
        <authorList>
            <person name="Costa S."/>
            <person name="Proenca D.N."/>
            <person name="Lopes I."/>
            <person name="Morais P.V."/>
        </authorList>
    </citation>
    <scope>NUCLEOTIDE SEQUENCE</scope>
    <source>
        <strain evidence="1">SL12-8</strain>
    </source>
</reference>
<organism evidence="1 2">
    <name type="scientific">Amphibiibacter pelophylacis</name>
    <dbReference type="NCBI Taxonomy" id="1799477"/>
    <lineage>
        <taxon>Bacteria</taxon>
        <taxon>Pseudomonadati</taxon>
        <taxon>Pseudomonadota</taxon>
        <taxon>Betaproteobacteria</taxon>
        <taxon>Burkholderiales</taxon>
        <taxon>Sphaerotilaceae</taxon>
        <taxon>Amphibiibacter</taxon>
    </lineage>
</organism>
<comment type="caution">
    <text evidence="1">The sequence shown here is derived from an EMBL/GenBank/DDBJ whole genome shotgun (WGS) entry which is preliminary data.</text>
</comment>